<dbReference type="SUPFAM" id="SSF55347">
    <property type="entry name" value="Glyceraldehyde-3-phosphate dehydrogenase-like, C-terminal domain"/>
    <property type="match status" value="1"/>
</dbReference>
<dbReference type="InterPro" id="IPR051317">
    <property type="entry name" value="Gfo/Idh/MocA_oxidoreduct"/>
</dbReference>
<dbReference type="Pfam" id="PF01408">
    <property type="entry name" value="GFO_IDH_MocA"/>
    <property type="match status" value="1"/>
</dbReference>
<name>A0ABS7KT51_9BACL</name>
<evidence type="ECO:0000256" key="1">
    <source>
        <dbReference type="ARBA" id="ARBA00010928"/>
    </source>
</evidence>
<dbReference type="EMBL" id="JACLIC010000061">
    <property type="protein sequence ID" value="MBY0207116.1"/>
    <property type="molecule type" value="Genomic_DNA"/>
</dbReference>
<dbReference type="Pfam" id="PF22725">
    <property type="entry name" value="GFO_IDH_MocA_C3"/>
    <property type="match status" value="1"/>
</dbReference>
<dbReference type="Gene3D" id="3.40.50.720">
    <property type="entry name" value="NAD(P)-binding Rossmann-like Domain"/>
    <property type="match status" value="1"/>
</dbReference>
<proteinExistence type="inferred from homology"/>
<comment type="caution">
    <text evidence="5">The sequence shown here is derived from an EMBL/GenBank/DDBJ whole genome shotgun (WGS) entry which is preliminary data.</text>
</comment>
<dbReference type="PANTHER" id="PTHR43708:SF5">
    <property type="entry name" value="CONSERVED EXPRESSED OXIDOREDUCTASE (EUROFUNG)-RELATED"/>
    <property type="match status" value="1"/>
</dbReference>
<dbReference type="SUPFAM" id="SSF51735">
    <property type="entry name" value="NAD(P)-binding Rossmann-fold domains"/>
    <property type="match status" value="1"/>
</dbReference>
<dbReference type="PANTHER" id="PTHR43708">
    <property type="entry name" value="CONSERVED EXPRESSED OXIDOREDUCTASE (EUROFUNG)"/>
    <property type="match status" value="1"/>
</dbReference>
<evidence type="ECO:0000259" key="3">
    <source>
        <dbReference type="Pfam" id="PF01408"/>
    </source>
</evidence>
<evidence type="ECO:0000313" key="6">
    <source>
        <dbReference type="Proteomes" id="UP000706031"/>
    </source>
</evidence>
<evidence type="ECO:0000259" key="4">
    <source>
        <dbReference type="Pfam" id="PF22725"/>
    </source>
</evidence>
<dbReference type="InterPro" id="IPR055170">
    <property type="entry name" value="GFO_IDH_MocA-like_dom"/>
</dbReference>
<organism evidence="5 6">
    <name type="scientific">Paenibacillus cucumis</name>
    <name type="common">ex Kampfer et al. 2016</name>
    <dbReference type="NCBI Taxonomy" id="1776858"/>
    <lineage>
        <taxon>Bacteria</taxon>
        <taxon>Bacillati</taxon>
        <taxon>Bacillota</taxon>
        <taxon>Bacilli</taxon>
        <taxon>Bacillales</taxon>
        <taxon>Paenibacillaceae</taxon>
        <taxon>Paenibacillus</taxon>
    </lineage>
</organism>
<gene>
    <name evidence="5" type="ORF">H7T88_28195</name>
</gene>
<dbReference type="Gene3D" id="3.30.360.10">
    <property type="entry name" value="Dihydrodipicolinate Reductase, domain 2"/>
    <property type="match status" value="1"/>
</dbReference>
<feature type="domain" description="Gfo/Idh/MocA-like oxidoreductase N-terminal" evidence="3">
    <location>
        <begin position="1"/>
        <end position="117"/>
    </location>
</feature>
<comment type="similarity">
    <text evidence="1">Belongs to the Gfo/Idh/MocA family.</text>
</comment>
<reference evidence="5 6" key="1">
    <citation type="submission" date="2020-08" db="EMBL/GenBank/DDBJ databases">
        <title>Fungal Genomes of the International Space Station.</title>
        <authorList>
            <person name="Seuylemezian A."/>
            <person name="Singh N.K."/>
            <person name="Wood J."/>
            <person name="Venkateswaran K."/>
        </authorList>
    </citation>
    <scope>NUCLEOTIDE SEQUENCE [LARGE SCALE GENOMIC DNA]</scope>
    <source>
        <strain evidence="5 6">S/N-304-OC-R4</strain>
    </source>
</reference>
<evidence type="ECO:0000256" key="2">
    <source>
        <dbReference type="ARBA" id="ARBA00023002"/>
    </source>
</evidence>
<feature type="domain" description="GFO/IDH/MocA-like oxidoreductase" evidence="4">
    <location>
        <begin position="127"/>
        <end position="254"/>
    </location>
</feature>
<sequence length="332" mass="37582">MRIGIAGYGRIVELMHNSLIRKVEGLELTAIYDVTEERRKHAEARGLQTYSNLDLFLSDALIDVVLIAAPTQYHYSIALKALQYGKHLIIEKPVAMNAQEAIEIQKKAIEMNRVVTLFHNRRFDPDFQFVQSILKSSEIGKVLFLERSHHMDGAGVEFGIQSYNPKWRIMDIKGGGVLLDWGVHLIDQLQQLNLGSVVSFTGSSYKMGWHQGDADDYVNSTIAFENGLLATIEIHSLSNVDKPSWTIVGERGSVVVYKDKAFVNVRGATSEMREIPRLSRFASEVIYTSFLLEIEGKGKCIVTLDEAIKTMHWIDQIRKNEVLMGEVSKWRV</sequence>
<evidence type="ECO:0000313" key="5">
    <source>
        <dbReference type="EMBL" id="MBY0207116.1"/>
    </source>
</evidence>
<dbReference type="InterPro" id="IPR000683">
    <property type="entry name" value="Gfo/Idh/MocA-like_OxRdtase_N"/>
</dbReference>
<dbReference type="InterPro" id="IPR036291">
    <property type="entry name" value="NAD(P)-bd_dom_sf"/>
</dbReference>
<accession>A0ABS7KT51</accession>
<keyword evidence="2" id="KW-0560">Oxidoreductase</keyword>
<protein>
    <submittedName>
        <fullName evidence="5">Gfo/Idh/MocA family oxidoreductase</fullName>
    </submittedName>
</protein>
<dbReference type="Proteomes" id="UP000706031">
    <property type="component" value="Unassembled WGS sequence"/>
</dbReference>
<keyword evidence="6" id="KW-1185">Reference proteome</keyword>
<dbReference type="RefSeq" id="WP_221791707.1">
    <property type="nucleotide sequence ID" value="NZ_JACLIC010000061.1"/>
</dbReference>